<proteinExistence type="predicted"/>
<sequence>MLAAEPRGKLANLIELNQICRKTLSVRFKVFFDRFVSAKDVWRVLPPILTRTKANGCDPWILAIDGKWLHRNGVVMIYRDITHSENIFWSYHTSESYSAIYFDLKALLGLLTADGDANSNCLPSGVISDWKGSIVSGVRDYLGDIPHQRCLAHVVREAKRFLPKGSSFRAVLVLREIAKELPYIKTKKEVAGWKAELIRWETAYDCLLKERTYSQTEVTKTGSRWWYTHGNLRRAWHLLTNNWYPFFVHIDHNLLPNTNNSVEGVNCQLKNKLLNHRGMKTPQQVSFLFWYLSFTRTKTKQSLKKLWDEWKTGKSSEKATGNVT</sequence>
<dbReference type="Proteomes" id="UP000177979">
    <property type="component" value="Unassembled WGS sequence"/>
</dbReference>
<protein>
    <recommendedName>
        <fullName evidence="3">MULE transposase domain-containing protein</fullName>
    </recommendedName>
</protein>
<organism evidence="1 2">
    <name type="scientific">Candidatus Collierbacteria bacterium RIFCSPHIGHO2_01_FULL_50_25</name>
    <dbReference type="NCBI Taxonomy" id="1817722"/>
    <lineage>
        <taxon>Bacteria</taxon>
        <taxon>Candidatus Collieribacteriota</taxon>
    </lineage>
</organism>
<evidence type="ECO:0000313" key="1">
    <source>
        <dbReference type="EMBL" id="OGD71872.1"/>
    </source>
</evidence>
<name>A0A1F5EWW3_9BACT</name>
<gene>
    <name evidence="1" type="ORF">A2703_03505</name>
</gene>
<evidence type="ECO:0000313" key="2">
    <source>
        <dbReference type="Proteomes" id="UP000177979"/>
    </source>
</evidence>
<evidence type="ECO:0008006" key="3">
    <source>
        <dbReference type="Google" id="ProtNLM"/>
    </source>
</evidence>
<comment type="caution">
    <text evidence="1">The sequence shown here is derived from an EMBL/GenBank/DDBJ whole genome shotgun (WGS) entry which is preliminary data.</text>
</comment>
<dbReference type="EMBL" id="MFAG01000020">
    <property type="protein sequence ID" value="OGD71872.1"/>
    <property type="molecule type" value="Genomic_DNA"/>
</dbReference>
<reference evidence="1 2" key="1">
    <citation type="journal article" date="2016" name="Nat. Commun.">
        <title>Thousands of microbial genomes shed light on interconnected biogeochemical processes in an aquifer system.</title>
        <authorList>
            <person name="Anantharaman K."/>
            <person name="Brown C.T."/>
            <person name="Hug L.A."/>
            <person name="Sharon I."/>
            <person name="Castelle C.J."/>
            <person name="Probst A.J."/>
            <person name="Thomas B.C."/>
            <person name="Singh A."/>
            <person name="Wilkins M.J."/>
            <person name="Karaoz U."/>
            <person name="Brodie E.L."/>
            <person name="Williams K.H."/>
            <person name="Hubbard S.S."/>
            <person name="Banfield J.F."/>
        </authorList>
    </citation>
    <scope>NUCLEOTIDE SEQUENCE [LARGE SCALE GENOMIC DNA]</scope>
</reference>
<dbReference type="STRING" id="1817722.A2703_03505"/>
<accession>A0A1F5EWW3</accession>
<dbReference type="AlphaFoldDB" id="A0A1F5EWW3"/>